<gene>
    <name evidence="9" type="ORF">EPJ72_11730</name>
</gene>
<dbReference type="AlphaFoldDB" id="A0A5C8EHA6"/>
<keyword evidence="4" id="KW-1003">Cell membrane</keyword>
<comment type="subcellular location">
    <subcellularLocation>
        <location evidence="1">Cell membrane</location>
        <topology evidence="1">Multi-pass membrane protein</topology>
    </subcellularLocation>
</comment>
<proteinExistence type="inferred from homology"/>
<dbReference type="InterPro" id="IPR000522">
    <property type="entry name" value="ABC_transptr_permease_BtuC"/>
</dbReference>
<evidence type="ECO:0000256" key="6">
    <source>
        <dbReference type="ARBA" id="ARBA00022989"/>
    </source>
</evidence>
<dbReference type="Proteomes" id="UP000323176">
    <property type="component" value="Unassembled WGS sequence"/>
</dbReference>
<dbReference type="PANTHER" id="PTHR30472">
    <property type="entry name" value="FERRIC ENTEROBACTIN TRANSPORT SYSTEM PERMEASE PROTEIN"/>
    <property type="match status" value="1"/>
</dbReference>
<dbReference type="Gene3D" id="1.10.3470.10">
    <property type="entry name" value="ABC transporter involved in vitamin B12 uptake, BtuC"/>
    <property type="match status" value="1"/>
</dbReference>
<dbReference type="EMBL" id="SAXY01000072">
    <property type="protein sequence ID" value="TXJ36361.1"/>
    <property type="molecule type" value="Genomic_DNA"/>
</dbReference>
<keyword evidence="7 8" id="KW-0472">Membrane</keyword>
<keyword evidence="5 8" id="KW-0812">Transmembrane</keyword>
<feature type="transmembrane region" description="Helical" evidence="8">
    <location>
        <begin position="228"/>
        <end position="249"/>
    </location>
</feature>
<evidence type="ECO:0000256" key="7">
    <source>
        <dbReference type="ARBA" id="ARBA00023136"/>
    </source>
</evidence>
<protein>
    <submittedName>
        <fullName evidence="9">Iron ABC transporter permease</fullName>
    </submittedName>
</protein>
<evidence type="ECO:0000256" key="4">
    <source>
        <dbReference type="ARBA" id="ARBA00022475"/>
    </source>
</evidence>
<dbReference type="Pfam" id="PF01032">
    <property type="entry name" value="FecCD"/>
    <property type="match status" value="1"/>
</dbReference>
<evidence type="ECO:0000256" key="1">
    <source>
        <dbReference type="ARBA" id="ARBA00004651"/>
    </source>
</evidence>
<dbReference type="GO" id="GO:0022857">
    <property type="term" value="F:transmembrane transporter activity"/>
    <property type="evidence" value="ECO:0007669"/>
    <property type="project" value="InterPro"/>
</dbReference>
<dbReference type="GO" id="GO:0005886">
    <property type="term" value="C:plasma membrane"/>
    <property type="evidence" value="ECO:0007669"/>
    <property type="project" value="UniProtKB-SubCell"/>
</dbReference>
<keyword evidence="6 8" id="KW-1133">Transmembrane helix</keyword>
<name>A0A5C8EHA6_BRAPL</name>
<feature type="transmembrane region" description="Helical" evidence="8">
    <location>
        <begin position="304"/>
        <end position="324"/>
    </location>
</feature>
<dbReference type="OrthoDB" id="9792889at2"/>
<feature type="transmembrane region" description="Helical" evidence="8">
    <location>
        <begin position="137"/>
        <end position="159"/>
    </location>
</feature>
<comment type="caution">
    <text evidence="9">The sequence shown here is derived from an EMBL/GenBank/DDBJ whole genome shotgun (WGS) entry which is preliminary data.</text>
</comment>
<dbReference type="PANTHER" id="PTHR30472:SF25">
    <property type="entry name" value="ABC TRANSPORTER PERMEASE PROTEIN MJ0876-RELATED"/>
    <property type="match status" value="1"/>
</dbReference>
<evidence type="ECO:0000256" key="3">
    <source>
        <dbReference type="ARBA" id="ARBA00022448"/>
    </source>
</evidence>
<evidence type="ECO:0000256" key="2">
    <source>
        <dbReference type="ARBA" id="ARBA00007935"/>
    </source>
</evidence>
<dbReference type="CDD" id="cd06550">
    <property type="entry name" value="TM_ABC_iron-siderophores_like"/>
    <property type="match status" value="1"/>
</dbReference>
<accession>A0A5C8EHA6</accession>
<feature type="transmembrane region" description="Helical" evidence="8">
    <location>
        <begin position="6"/>
        <end position="26"/>
    </location>
</feature>
<evidence type="ECO:0000256" key="5">
    <source>
        <dbReference type="ARBA" id="ARBA00022692"/>
    </source>
</evidence>
<organism evidence="9 10">
    <name type="scientific">Brachyspira pilosicoli</name>
    <name type="common">Serpulina pilosicoli</name>
    <dbReference type="NCBI Taxonomy" id="52584"/>
    <lineage>
        <taxon>Bacteria</taxon>
        <taxon>Pseudomonadati</taxon>
        <taxon>Spirochaetota</taxon>
        <taxon>Spirochaetia</taxon>
        <taxon>Brachyspirales</taxon>
        <taxon>Brachyspiraceae</taxon>
        <taxon>Brachyspira</taxon>
    </lineage>
</organism>
<sequence>MKNKSIIILSSILVILFILSIFIGSWDISPIEIIDIFFNKTEDINKAIAILNVRLPRVLLAVSSGAILGVCGVICQSCFQNPLVDPYFLGISSGSAFGAAFAIVFSLPIFLTAPLFTFIAVLIPMFFSFRSSSVLKLLFMGIVINSVFSSGLSILKVAAEIGKLREITFWLMGSLGNTNIRYTLILLFVFIIALFFFLMQSSKIDALTLGELHAYDKVKDIRIFRLQLLFVVSILMSMSVLATGIISWVGLGVPHLSRIIWKTSASSKLLINSAFGGAILLLLCDLVIRSIIKMPLFGGRIVGELPISVATSLFGAIFLFVFLFRRSKYD</sequence>
<dbReference type="InterPro" id="IPR037294">
    <property type="entry name" value="ABC_BtuC-like"/>
</dbReference>
<dbReference type="GO" id="GO:0033214">
    <property type="term" value="P:siderophore-iron import into cell"/>
    <property type="evidence" value="ECO:0007669"/>
    <property type="project" value="TreeGrafter"/>
</dbReference>
<keyword evidence="3" id="KW-0813">Transport</keyword>
<evidence type="ECO:0000313" key="9">
    <source>
        <dbReference type="EMBL" id="TXJ36361.1"/>
    </source>
</evidence>
<evidence type="ECO:0000256" key="8">
    <source>
        <dbReference type="SAM" id="Phobius"/>
    </source>
</evidence>
<reference evidence="9 10" key="1">
    <citation type="journal article" date="1992" name="Lakartidningen">
        <title>[Penicillin V and not amoxicillin is the first choice preparation in acute otitis].</title>
        <authorList>
            <person name="Kamme C."/>
            <person name="Lundgren K."/>
            <person name="Prellner K."/>
        </authorList>
    </citation>
    <scope>NUCLEOTIDE SEQUENCE [LARGE SCALE GENOMIC DNA]</scope>
    <source>
        <strain evidence="9 10">PC5538III-hc</strain>
    </source>
</reference>
<feature type="transmembrane region" description="Helical" evidence="8">
    <location>
        <begin position="58"/>
        <end position="79"/>
    </location>
</feature>
<feature type="transmembrane region" description="Helical" evidence="8">
    <location>
        <begin position="99"/>
        <end position="125"/>
    </location>
</feature>
<dbReference type="SUPFAM" id="SSF81345">
    <property type="entry name" value="ABC transporter involved in vitamin B12 uptake, BtuC"/>
    <property type="match status" value="1"/>
</dbReference>
<feature type="transmembrane region" description="Helical" evidence="8">
    <location>
        <begin position="179"/>
        <end position="199"/>
    </location>
</feature>
<comment type="similarity">
    <text evidence="2">Belongs to the binding-protein-dependent transport system permease family. FecCD subfamily.</text>
</comment>
<feature type="transmembrane region" description="Helical" evidence="8">
    <location>
        <begin position="269"/>
        <end position="292"/>
    </location>
</feature>
<evidence type="ECO:0000313" key="10">
    <source>
        <dbReference type="Proteomes" id="UP000323176"/>
    </source>
</evidence>